<evidence type="ECO:0000256" key="5">
    <source>
        <dbReference type="ARBA" id="ARBA00022692"/>
    </source>
</evidence>
<evidence type="ECO:0000313" key="10">
    <source>
        <dbReference type="EMBL" id="QZD87023.1"/>
    </source>
</evidence>
<protein>
    <submittedName>
        <fullName evidence="10">TolC family outer membrane protein</fullName>
    </submittedName>
</protein>
<comment type="subcellular location">
    <subcellularLocation>
        <location evidence="1">Cell outer membrane</location>
    </subcellularLocation>
</comment>
<evidence type="ECO:0000256" key="3">
    <source>
        <dbReference type="ARBA" id="ARBA00022448"/>
    </source>
</evidence>
<dbReference type="InterPro" id="IPR051906">
    <property type="entry name" value="TolC-like"/>
</dbReference>
<keyword evidence="11" id="KW-1185">Reference proteome</keyword>
<dbReference type="Pfam" id="PF02321">
    <property type="entry name" value="OEP"/>
    <property type="match status" value="2"/>
</dbReference>
<evidence type="ECO:0000256" key="6">
    <source>
        <dbReference type="ARBA" id="ARBA00023136"/>
    </source>
</evidence>
<proteinExistence type="inferred from homology"/>
<evidence type="ECO:0000256" key="9">
    <source>
        <dbReference type="SAM" id="SignalP"/>
    </source>
</evidence>
<dbReference type="NCBIfam" id="TIGR01844">
    <property type="entry name" value="type_I_sec_TolC"/>
    <property type="match status" value="1"/>
</dbReference>
<feature type="signal peptide" evidence="9">
    <location>
        <begin position="1"/>
        <end position="20"/>
    </location>
</feature>
<keyword evidence="4" id="KW-1134">Transmembrane beta strand</keyword>
<accession>A0ABX8ZDH4</accession>
<dbReference type="SUPFAM" id="SSF56954">
    <property type="entry name" value="Outer membrane efflux proteins (OEP)"/>
    <property type="match status" value="1"/>
</dbReference>
<dbReference type="PANTHER" id="PTHR30026:SF22">
    <property type="entry name" value="OUTER MEMBRANE EFFLUX PROTEIN"/>
    <property type="match status" value="1"/>
</dbReference>
<dbReference type="Proteomes" id="UP000824280">
    <property type="component" value="Chromosome"/>
</dbReference>
<dbReference type="Gene3D" id="1.20.1600.10">
    <property type="entry name" value="Outer membrane efflux proteins (OEP)"/>
    <property type="match status" value="1"/>
</dbReference>
<evidence type="ECO:0000256" key="2">
    <source>
        <dbReference type="ARBA" id="ARBA00007613"/>
    </source>
</evidence>
<keyword evidence="5" id="KW-0812">Transmembrane</keyword>
<dbReference type="PANTHER" id="PTHR30026">
    <property type="entry name" value="OUTER MEMBRANE PROTEIN TOLC"/>
    <property type="match status" value="1"/>
</dbReference>
<evidence type="ECO:0000256" key="7">
    <source>
        <dbReference type="ARBA" id="ARBA00023237"/>
    </source>
</evidence>
<evidence type="ECO:0000256" key="8">
    <source>
        <dbReference type="SAM" id="MobiDB-lite"/>
    </source>
</evidence>
<feature type="chain" id="PRO_5046170307" evidence="9">
    <location>
        <begin position="21"/>
        <end position="490"/>
    </location>
</feature>
<name>A0ABX8ZDH4_9SPHN</name>
<gene>
    <name evidence="10" type="ORF">K3166_12730</name>
</gene>
<sequence>MALGGVRAGLALSASIAAMAFPQGAAHADTLQEALTDAYLTNPTLEAARANLRATDEGVPIQRAQGLPSVTATGNYIEFLKTSPNSFTAPERRLQIGPDLNVPIYSGGAVKNGIRAAKERVQAGRADLRATESAIFSRVVAAYMDVLRGQALVGLSANQVDVLTVNLQATSDRFEIGDLTRTDVAQSQSRLAVAQSDLQTSQATLIQARENYIALVGDAPTNLQPPPPLPGLPDDSLTAVEQALEYNPDLIAARERAKAAGYDSEVAGAGRLPTLSLFAGSDYTDYFGTLAGGAGGVSQSETTANAGVQLSIPIFQGGLPAARQRQAQARESAALETVIATERDVISQVRASWSSWQASLAIIESSQAAVAAAELSLEGVRAENSIGNRTILDVLNAEQELLQSRVQLVTARRNAYVAGFSLLAAMGRAEARDLGLADEGVLYDPVANYDRVRGNIWDWDRDPDPATKSPRTVDVPAATAEIPETADTGG</sequence>
<reference evidence="10 11" key="1">
    <citation type="submission" date="2021-08" db="EMBL/GenBank/DDBJ databases">
        <title>Comparative Genomics Analysis of the Genus Qipengyuania Reveals Extensive Genetic Diversity and Metabolic Versatility, Including the Description of Fifteen Novel Species.</title>
        <authorList>
            <person name="Liu Y."/>
        </authorList>
    </citation>
    <scope>NUCLEOTIDE SEQUENCE [LARGE SCALE GENOMIC DNA]</scope>
    <source>
        <strain evidence="10 11">1XM2-8</strain>
    </source>
</reference>
<dbReference type="InterPro" id="IPR010130">
    <property type="entry name" value="T1SS_OMP_TolC"/>
</dbReference>
<keyword evidence="7" id="KW-0998">Cell outer membrane</keyword>
<dbReference type="EMBL" id="CP081297">
    <property type="protein sequence ID" value="QZD87023.1"/>
    <property type="molecule type" value="Genomic_DNA"/>
</dbReference>
<keyword evidence="9" id="KW-0732">Signal</keyword>
<evidence type="ECO:0000256" key="4">
    <source>
        <dbReference type="ARBA" id="ARBA00022452"/>
    </source>
</evidence>
<feature type="region of interest" description="Disordered" evidence="8">
    <location>
        <begin position="460"/>
        <end position="490"/>
    </location>
</feature>
<comment type="similarity">
    <text evidence="2">Belongs to the outer membrane factor (OMF) (TC 1.B.17) family.</text>
</comment>
<organism evidence="10 11">
    <name type="scientific">Qipengyuania psychrotolerans</name>
    <dbReference type="NCBI Taxonomy" id="2867238"/>
    <lineage>
        <taxon>Bacteria</taxon>
        <taxon>Pseudomonadati</taxon>
        <taxon>Pseudomonadota</taxon>
        <taxon>Alphaproteobacteria</taxon>
        <taxon>Sphingomonadales</taxon>
        <taxon>Erythrobacteraceae</taxon>
        <taxon>Qipengyuania</taxon>
    </lineage>
</organism>
<dbReference type="InterPro" id="IPR003423">
    <property type="entry name" value="OMP_efflux"/>
</dbReference>
<keyword evidence="3" id="KW-0813">Transport</keyword>
<keyword evidence="6" id="KW-0472">Membrane</keyword>
<evidence type="ECO:0000256" key="1">
    <source>
        <dbReference type="ARBA" id="ARBA00004442"/>
    </source>
</evidence>
<evidence type="ECO:0000313" key="11">
    <source>
        <dbReference type="Proteomes" id="UP000824280"/>
    </source>
</evidence>